<dbReference type="Proteomes" id="UP000027222">
    <property type="component" value="Unassembled WGS sequence"/>
</dbReference>
<reference evidence="2" key="1">
    <citation type="journal article" date="2014" name="Proc. Natl. Acad. Sci. U.S.A.">
        <title>Extensive sampling of basidiomycete genomes demonstrates inadequacy of the white-rot/brown-rot paradigm for wood decay fungi.</title>
        <authorList>
            <person name="Riley R."/>
            <person name="Salamov A.A."/>
            <person name="Brown D.W."/>
            <person name="Nagy L.G."/>
            <person name="Floudas D."/>
            <person name="Held B.W."/>
            <person name="Levasseur A."/>
            <person name="Lombard V."/>
            <person name="Morin E."/>
            <person name="Otillar R."/>
            <person name="Lindquist E.A."/>
            <person name="Sun H."/>
            <person name="LaButti K.M."/>
            <person name="Schmutz J."/>
            <person name="Jabbour D."/>
            <person name="Luo H."/>
            <person name="Baker S.E."/>
            <person name="Pisabarro A.G."/>
            <person name="Walton J.D."/>
            <person name="Blanchette R.A."/>
            <person name="Henrissat B."/>
            <person name="Martin F."/>
            <person name="Cullen D."/>
            <person name="Hibbett D.S."/>
            <person name="Grigoriev I.V."/>
        </authorList>
    </citation>
    <scope>NUCLEOTIDE SEQUENCE [LARGE SCALE GENOMIC DNA]</scope>
    <source>
        <strain evidence="2">CBS 339.88</strain>
    </source>
</reference>
<name>A0A067TAL0_GALM3</name>
<evidence type="ECO:0000313" key="1">
    <source>
        <dbReference type="EMBL" id="KDR80191.1"/>
    </source>
</evidence>
<accession>A0A067TAL0</accession>
<evidence type="ECO:0000313" key="2">
    <source>
        <dbReference type="Proteomes" id="UP000027222"/>
    </source>
</evidence>
<protein>
    <submittedName>
        <fullName evidence="1">Uncharacterized protein</fullName>
    </submittedName>
</protein>
<proteinExistence type="predicted"/>
<gene>
    <name evidence="1" type="ORF">GALMADRAFT_242470</name>
</gene>
<organism evidence="1 2">
    <name type="scientific">Galerina marginata (strain CBS 339.88)</name>
    <dbReference type="NCBI Taxonomy" id="685588"/>
    <lineage>
        <taxon>Eukaryota</taxon>
        <taxon>Fungi</taxon>
        <taxon>Dikarya</taxon>
        <taxon>Basidiomycota</taxon>
        <taxon>Agaricomycotina</taxon>
        <taxon>Agaricomycetes</taxon>
        <taxon>Agaricomycetidae</taxon>
        <taxon>Agaricales</taxon>
        <taxon>Agaricineae</taxon>
        <taxon>Strophariaceae</taxon>
        <taxon>Galerina</taxon>
    </lineage>
</organism>
<sequence>MERAKSFNSSLSCHYLRTNGLFYLTTVKAGFGRAGVLSRPCIENEEFLATAQMKTLKGVSP</sequence>
<dbReference type="EMBL" id="KL142372">
    <property type="protein sequence ID" value="KDR80191.1"/>
    <property type="molecule type" value="Genomic_DNA"/>
</dbReference>
<dbReference type="HOGENOM" id="CLU_2922783_0_0_1"/>
<dbReference type="AlphaFoldDB" id="A0A067TAL0"/>
<keyword evidence="2" id="KW-1185">Reference proteome</keyword>